<accession>A0A370TXL9</accession>
<dbReference type="Proteomes" id="UP000254866">
    <property type="component" value="Unassembled WGS sequence"/>
</dbReference>
<dbReference type="RefSeq" id="XP_031872932.1">
    <property type="nucleotide sequence ID" value="XM_032008878.1"/>
</dbReference>
<evidence type="ECO:0000313" key="1">
    <source>
        <dbReference type="EMBL" id="RDL40276.1"/>
    </source>
</evidence>
<proteinExistence type="predicted"/>
<evidence type="ECO:0000313" key="2">
    <source>
        <dbReference type="Proteomes" id="UP000254866"/>
    </source>
</evidence>
<sequence>MLSLDYLLSLNMNKRKHCVHKRLRKSNIHRHFGSHSLFTQNRHNVIHLAELVILFSNLRGEDVTSKQALSIFQYQNEPRFDLSKDMRDVPDEEVIVLYFHLFDDMYFFGSLAPRCDIILAPEEAKDLGYNGKHESYKMWNIKRNNFICIRPYRRKRSEITLYRRETETPFRWQRLHMYLGTLLHEMTHAFFMLWACKHKDCGAGTWEKMGLYGHGCLWQDIALALEMAVKEYPICLDLTLTREIALARELRLTGRAVAREGVERWNMDYDILQQILDWKRKRFVTGFVEIPTRS</sequence>
<name>A0A370TXL9_9HELO</name>
<gene>
    <name evidence="1" type="ORF">BP5553_00255</name>
</gene>
<comment type="caution">
    <text evidence="1">The sequence shown here is derived from an EMBL/GenBank/DDBJ whole genome shotgun (WGS) entry which is preliminary data.</text>
</comment>
<dbReference type="EMBL" id="NPIC01000001">
    <property type="protein sequence ID" value="RDL40276.1"/>
    <property type="molecule type" value="Genomic_DNA"/>
</dbReference>
<reference evidence="1 2" key="1">
    <citation type="journal article" date="2018" name="IMA Fungus">
        <title>IMA Genome-F 9: Draft genome sequence of Annulohypoxylon stygium, Aspergillus mulundensis, Berkeleyomyces basicola (syn. Thielaviopsis basicola), Ceratocystis smalleyi, two Cercospora beticola strains, Coleophoma cylindrospora, Fusarium fracticaudum, Phialophora cf. hyalina, and Morchella septimelata.</title>
        <authorList>
            <person name="Wingfield B.D."/>
            <person name="Bills G.F."/>
            <person name="Dong Y."/>
            <person name="Huang W."/>
            <person name="Nel W.J."/>
            <person name="Swalarsk-Parry B.S."/>
            <person name="Vaghefi N."/>
            <person name="Wilken P.M."/>
            <person name="An Z."/>
            <person name="de Beer Z.W."/>
            <person name="De Vos L."/>
            <person name="Chen L."/>
            <person name="Duong T.A."/>
            <person name="Gao Y."/>
            <person name="Hammerbacher A."/>
            <person name="Kikkert J.R."/>
            <person name="Li Y."/>
            <person name="Li H."/>
            <person name="Li K."/>
            <person name="Li Q."/>
            <person name="Liu X."/>
            <person name="Ma X."/>
            <person name="Naidoo K."/>
            <person name="Pethybridge S.J."/>
            <person name="Sun J."/>
            <person name="Steenkamp E.T."/>
            <person name="van der Nest M.A."/>
            <person name="van Wyk S."/>
            <person name="Wingfield M.J."/>
            <person name="Xiong C."/>
            <person name="Yue Q."/>
            <person name="Zhang X."/>
        </authorList>
    </citation>
    <scope>NUCLEOTIDE SEQUENCE [LARGE SCALE GENOMIC DNA]</scope>
    <source>
        <strain evidence="1 2">BP 5553</strain>
    </source>
</reference>
<dbReference type="GeneID" id="43593104"/>
<organism evidence="1 2">
    <name type="scientific">Venustampulla echinocandica</name>
    <dbReference type="NCBI Taxonomy" id="2656787"/>
    <lineage>
        <taxon>Eukaryota</taxon>
        <taxon>Fungi</taxon>
        <taxon>Dikarya</taxon>
        <taxon>Ascomycota</taxon>
        <taxon>Pezizomycotina</taxon>
        <taxon>Leotiomycetes</taxon>
        <taxon>Helotiales</taxon>
        <taxon>Pleuroascaceae</taxon>
        <taxon>Venustampulla</taxon>
    </lineage>
</organism>
<dbReference type="AlphaFoldDB" id="A0A370TXL9"/>
<protein>
    <recommendedName>
        <fullName evidence="3">SprT-like domain-containing protein</fullName>
    </recommendedName>
</protein>
<dbReference type="OrthoDB" id="3559480at2759"/>
<keyword evidence="2" id="KW-1185">Reference proteome</keyword>
<evidence type="ECO:0008006" key="3">
    <source>
        <dbReference type="Google" id="ProtNLM"/>
    </source>
</evidence>